<feature type="chain" id="PRO_5044549522" description="Chalcone isomerase domain-containing protein" evidence="1">
    <location>
        <begin position="40"/>
        <end position="219"/>
    </location>
</feature>
<dbReference type="InterPro" id="IPR016088">
    <property type="entry name" value="Chalcone_isomerase_3-sand"/>
</dbReference>
<dbReference type="EMBL" id="LVWD01000042">
    <property type="protein sequence ID" value="OAD39461.1"/>
    <property type="molecule type" value="Genomic_DNA"/>
</dbReference>
<evidence type="ECO:0000313" key="6">
    <source>
        <dbReference type="Proteomes" id="UP000185680"/>
    </source>
</evidence>
<evidence type="ECO:0000313" key="3">
    <source>
        <dbReference type="EMBL" id="AOW15008.1"/>
    </source>
</evidence>
<keyword evidence="1" id="KW-0732">Signal</keyword>
<dbReference type="Pfam" id="PF16036">
    <property type="entry name" value="Chalcone_3"/>
    <property type="match status" value="1"/>
</dbReference>
<dbReference type="AlphaFoldDB" id="A0A167GHC3"/>
<feature type="domain" description="Chalcone isomerase" evidence="2">
    <location>
        <begin position="43"/>
        <end position="209"/>
    </location>
</feature>
<dbReference type="KEGG" id="hyl:LPB072_21540"/>
<dbReference type="GO" id="GO:0016872">
    <property type="term" value="F:intramolecular lyase activity"/>
    <property type="evidence" value="ECO:0007669"/>
    <property type="project" value="InterPro"/>
</dbReference>
<dbReference type="OrthoDB" id="9795336at2"/>
<dbReference type="InterPro" id="IPR016087">
    <property type="entry name" value="Chalcone_isomerase"/>
</dbReference>
<dbReference type="Proteomes" id="UP000185657">
    <property type="component" value="Unassembled WGS sequence"/>
</dbReference>
<gene>
    <name evidence="3" type="ORF">LPB072_21540</name>
    <name evidence="4" type="ORF">LPB72_20925</name>
</gene>
<evidence type="ECO:0000256" key="1">
    <source>
        <dbReference type="SAM" id="SignalP"/>
    </source>
</evidence>
<reference evidence="3 6" key="2">
    <citation type="submission" date="2016-10" db="EMBL/GenBank/DDBJ databases">
        <title>Hydorgenophaga sp. LPB0072 isolated from gastropod.</title>
        <authorList>
            <person name="Kim E."/>
            <person name="Yi H."/>
        </authorList>
    </citation>
    <scope>NUCLEOTIDE SEQUENCE [LARGE SCALE GENOMIC DNA]</scope>
    <source>
        <strain evidence="3 6">LPB0072</strain>
    </source>
</reference>
<dbReference type="InterPro" id="IPR036298">
    <property type="entry name" value="Chalcone_isomerase_sf"/>
</dbReference>
<protein>
    <recommendedName>
        <fullName evidence="2">Chalcone isomerase domain-containing protein</fullName>
    </recommendedName>
</protein>
<evidence type="ECO:0000259" key="2">
    <source>
        <dbReference type="Pfam" id="PF16036"/>
    </source>
</evidence>
<sequence length="219" mass="23672">MTSANDTTSPSANRSSLPRWALALSFTVAAFLAAPQAIASERDLAGVKVVQSLNLAGQALALNGAGIRYRGPFKVYTAALYTTNQVGSPAEFHADKGNKRLVLTMLREIKSSQMGRLFIKGVQKNLSPGDLGSVISELPRMGEIFSANKRMLPGEQLVIDWVPGRGMQISARGEPQGEPFESQAFFEALMNIWLGQSPADWRLKDALLGIEAHNAMNTL</sequence>
<accession>A0A167GHC3</accession>
<evidence type="ECO:0000313" key="4">
    <source>
        <dbReference type="EMBL" id="OAD39461.1"/>
    </source>
</evidence>
<dbReference type="Gene3D" id="3.50.70.10">
    <property type="match status" value="1"/>
</dbReference>
<dbReference type="STRING" id="1763535.LPB072_21540"/>
<proteinExistence type="predicted"/>
<dbReference type="Proteomes" id="UP000185680">
    <property type="component" value="Chromosome"/>
</dbReference>
<name>A0A167GHC3_9BURK</name>
<dbReference type="SUPFAM" id="SSF54626">
    <property type="entry name" value="Chalcone isomerase"/>
    <property type="match status" value="1"/>
</dbReference>
<keyword evidence="5" id="KW-1185">Reference proteome</keyword>
<dbReference type="RefSeq" id="WP_066095911.1">
    <property type="nucleotide sequence ID" value="NZ_CP017476.1"/>
</dbReference>
<feature type="signal peptide" evidence="1">
    <location>
        <begin position="1"/>
        <end position="39"/>
    </location>
</feature>
<reference evidence="4 5" key="1">
    <citation type="submission" date="2016-02" db="EMBL/GenBank/DDBJ databases">
        <title>Draft genome sequence of Hydrogenophaga sp. LPB0072.</title>
        <authorList>
            <person name="Shin S.-K."/>
            <person name="Yi H."/>
        </authorList>
    </citation>
    <scope>NUCLEOTIDE SEQUENCE [LARGE SCALE GENOMIC DNA]</scope>
    <source>
        <strain evidence="4 5">LPB0072</strain>
    </source>
</reference>
<dbReference type="EMBL" id="CP017476">
    <property type="protein sequence ID" value="AOW15008.1"/>
    <property type="molecule type" value="Genomic_DNA"/>
</dbReference>
<organism evidence="3 6">
    <name type="scientific">Hydrogenophaga crassostreae</name>
    <dbReference type="NCBI Taxonomy" id="1763535"/>
    <lineage>
        <taxon>Bacteria</taxon>
        <taxon>Pseudomonadati</taxon>
        <taxon>Pseudomonadota</taxon>
        <taxon>Betaproteobacteria</taxon>
        <taxon>Burkholderiales</taxon>
        <taxon>Comamonadaceae</taxon>
        <taxon>Hydrogenophaga</taxon>
    </lineage>
</organism>
<evidence type="ECO:0000313" key="5">
    <source>
        <dbReference type="Proteomes" id="UP000185657"/>
    </source>
</evidence>